<keyword evidence="6" id="KW-1185">Reference proteome</keyword>
<dbReference type="EC" id="6.3.5.4" evidence="2"/>
<dbReference type="Pfam" id="PF00733">
    <property type="entry name" value="Asn_synthase"/>
    <property type="match status" value="1"/>
</dbReference>
<dbReference type="PANTHER" id="PTHR43284">
    <property type="entry name" value="ASPARAGINE SYNTHETASE (GLUTAMINE-HYDROLYZING)"/>
    <property type="match status" value="1"/>
</dbReference>
<dbReference type="SUPFAM" id="SSF52402">
    <property type="entry name" value="Adenine nucleotide alpha hydrolases-like"/>
    <property type="match status" value="1"/>
</dbReference>
<comment type="catalytic activity">
    <reaction evidence="3">
        <text>L-aspartate + L-glutamine + ATP + H2O = L-asparagine + L-glutamate + AMP + diphosphate + H(+)</text>
        <dbReference type="Rhea" id="RHEA:12228"/>
        <dbReference type="ChEBI" id="CHEBI:15377"/>
        <dbReference type="ChEBI" id="CHEBI:15378"/>
        <dbReference type="ChEBI" id="CHEBI:29985"/>
        <dbReference type="ChEBI" id="CHEBI:29991"/>
        <dbReference type="ChEBI" id="CHEBI:30616"/>
        <dbReference type="ChEBI" id="CHEBI:33019"/>
        <dbReference type="ChEBI" id="CHEBI:58048"/>
        <dbReference type="ChEBI" id="CHEBI:58359"/>
        <dbReference type="ChEBI" id="CHEBI:456215"/>
        <dbReference type="EC" id="6.3.5.4"/>
    </reaction>
</comment>
<comment type="pathway">
    <text evidence="1">Amino-acid biosynthesis; L-asparagine biosynthesis; L-asparagine from L-aspartate (L-Gln route): step 1/1.</text>
</comment>
<evidence type="ECO:0000256" key="3">
    <source>
        <dbReference type="ARBA" id="ARBA00048741"/>
    </source>
</evidence>
<evidence type="ECO:0000256" key="2">
    <source>
        <dbReference type="ARBA" id="ARBA00012737"/>
    </source>
</evidence>
<sequence length="535" mass="58216">MPVIDMGSRGIVIGTLFSRPDGAACRSIVSDREVDEDAQSMARRLLDRCWGAYIAVLTDPDERGTSVLVDPSGLLPVYSVTTENHVVISSNVRVLERCTHVHLRVDWKDVHAFLCRPELRSRATCLKGVREVPPGSLTTIFGRSISEKLLWRPDAFMPVAPHPSFGDAANQLRETAIAVIGAWERSLGPVTVAASGGVDSSFICGALHCGGAAFSCVTAATADPSGDERPAVRRLAEHLDVPLAEGIYDPALFDPLESASGALPRPSRKSFLNGVDRLFAKAADDLGAVTIMDGNGGDNLFCYLHSAAPIDDRLRAEFTLSGWASTFLDSCRVTGCDVPEMATAIWRRMTRPAGFPPWPADERLLSRPAPDFESAEPVAPWTRVPVGPHGGKHDHLALIMRCQNHLHGLISPMSRFSPLMSQPLMELCLAIPTWLWCEGGLNRSVARRAFADALPPSILTRTAKAGPDSYIRAIFDRNRQAVRHSLMDGLLARQGLLDLPAVEQALGIDAYTGDSIIYRLLDLAEAEHWARAWQD</sequence>
<reference evidence="5 6" key="1">
    <citation type="submission" date="2019-12" db="EMBL/GenBank/DDBJ databases">
        <title>Genomic-based taxomic classification of the family Erythrobacteraceae.</title>
        <authorList>
            <person name="Xu L."/>
        </authorList>
    </citation>
    <scope>NUCLEOTIDE SEQUENCE [LARGE SCALE GENOMIC DNA]</scope>
    <source>
        <strain evidence="5 6">H32</strain>
    </source>
</reference>
<dbReference type="InterPro" id="IPR014729">
    <property type="entry name" value="Rossmann-like_a/b/a_fold"/>
</dbReference>
<evidence type="ECO:0000256" key="1">
    <source>
        <dbReference type="ARBA" id="ARBA00005187"/>
    </source>
</evidence>
<proteinExistence type="predicted"/>
<dbReference type="Proteomes" id="UP000444401">
    <property type="component" value="Unassembled WGS sequence"/>
</dbReference>
<name>A0ABW9V161_9SPHN</name>
<dbReference type="Gene3D" id="3.40.50.620">
    <property type="entry name" value="HUPs"/>
    <property type="match status" value="1"/>
</dbReference>
<dbReference type="PANTHER" id="PTHR43284:SF1">
    <property type="entry name" value="ASPARAGINE SYNTHETASE"/>
    <property type="match status" value="1"/>
</dbReference>
<comment type="caution">
    <text evidence="5">The sequence shown here is derived from an EMBL/GenBank/DDBJ whole genome shotgun (WGS) entry which is preliminary data.</text>
</comment>
<protein>
    <recommendedName>
        <fullName evidence="2">asparagine synthase (glutamine-hydrolyzing)</fullName>
        <ecNumber evidence="2">6.3.5.4</ecNumber>
    </recommendedName>
</protein>
<feature type="domain" description="Asparagine synthetase" evidence="4">
    <location>
        <begin position="186"/>
        <end position="511"/>
    </location>
</feature>
<gene>
    <name evidence="5" type="ORF">GRI72_13210</name>
</gene>
<evidence type="ECO:0000313" key="5">
    <source>
        <dbReference type="EMBL" id="MXO69778.1"/>
    </source>
</evidence>
<evidence type="ECO:0000313" key="6">
    <source>
        <dbReference type="Proteomes" id="UP000444401"/>
    </source>
</evidence>
<dbReference type="EMBL" id="WTYO01000007">
    <property type="protein sequence ID" value="MXO69778.1"/>
    <property type="molecule type" value="Genomic_DNA"/>
</dbReference>
<accession>A0ABW9V161</accession>
<dbReference type="InterPro" id="IPR029055">
    <property type="entry name" value="Ntn_hydrolases_N"/>
</dbReference>
<organism evidence="5 6">
    <name type="scientific">Pelagerythrobacter marinus</name>
    <dbReference type="NCBI Taxonomy" id="538382"/>
    <lineage>
        <taxon>Bacteria</taxon>
        <taxon>Pseudomonadati</taxon>
        <taxon>Pseudomonadota</taxon>
        <taxon>Alphaproteobacteria</taxon>
        <taxon>Sphingomonadales</taxon>
        <taxon>Erythrobacteraceae</taxon>
        <taxon>Pelagerythrobacter</taxon>
    </lineage>
</organism>
<dbReference type="InterPro" id="IPR001962">
    <property type="entry name" value="Asn_synthase"/>
</dbReference>
<dbReference type="SUPFAM" id="SSF56235">
    <property type="entry name" value="N-terminal nucleophile aminohydrolases (Ntn hydrolases)"/>
    <property type="match status" value="1"/>
</dbReference>
<dbReference type="InterPro" id="IPR051786">
    <property type="entry name" value="ASN_synthetase/amidase"/>
</dbReference>
<dbReference type="Gene3D" id="3.60.20.10">
    <property type="entry name" value="Glutamine Phosphoribosylpyrophosphate, subunit 1, domain 1"/>
    <property type="match status" value="1"/>
</dbReference>
<evidence type="ECO:0000259" key="4">
    <source>
        <dbReference type="Pfam" id="PF00733"/>
    </source>
</evidence>